<proteinExistence type="predicted"/>
<evidence type="ECO:0000313" key="2">
    <source>
        <dbReference type="Proteomes" id="UP000000763"/>
    </source>
</evidence>
<evidence type="ECO:0000313" key="1">
    <source>
        <dbReference type="EMBL" id="AAM97156.1"/>
    </source>
</evidence>
<dbReference type="Proteomes" id="UP000000763">
    <property type="component" value="Chromosome 3"/>
</dbReference>
<accession>Q10E79</accession>
<sequence>MERTKHGTNTERGRQVMLENRKGVCPYYRHGSTSSLLVELWVKDSTDHCINPNAHKHHTHMGIIRVRIERRLSQYNMG</sequence>
<gene>
    <name evidence="1" type="ordered locus">Os03g49810</name>
</gene>
<protein>
    <submittedName>
        <fullName evidence="1">Uncharacterized protein</fullName>
    </submittedName>
</protein>
<reference evidence="2" key="1">
    <citation type="journal article" date="2005" name="Nature">
        <title>The map-based sequence of the rice genome.</title>
        <authorList>
            <consortium name="International rice genome sequencing project (IRGSP)"/>
            <person name="Matsumoto T."/>
            <person name="Wu J."/>
            <person name="Kanamori H."/>
            <person name="Katayose Y."/>
            <person name="Fujisawa M."/>
            <person name="Namiki N."/>
            <person name="Mizuno H."/>
            <person name="Yamamoto K."/>
            <person name="Antonio B.A."/>
            <person name="Baba T."/>
            <person name="Sakata K."/>
            <person name="Nagamura Y."/>
            <person name="Aoki H."/>
            <person name="Arikawa K."/>
            <person name="Arita K."/>
            <person name="Bito T."/>
            <person name="Chiden Y."/>
            <person name="Fujitsuka N."/>
            <person name="Fukunaka R."/>
            <person name="Hamada M."/>
            <person name="Harada C."/>
            <person name="Hayashi A."/>
            <person name="Hijishita S."/>
            <person name="Honda M."/>
            <person name="Hosokawa S."/>
            <person name="Ichikawa Y."/>
            <person name="Idonuma A."/>
            <person name="Iijima M."/>
            <person name="Ikeda M."/>
            <person name="Ikeno M."/>
            <person name="Ito K."/>
            <person name="Ito S."/>
            <person name="Ito T."/>
            <person name="Ito Y."/>
            <person name="Ito Y."/>
            <person name="Iwabuchi A."/>
            <person name="Kamiya K."/>
            <person name="Karasawa W."/>
            <person name="Kurita K."/>
            <person name="Katagiri S."/>
            <person name="Kikuta A."/>
            <person name="Kobayashi H."/>
            <person name="Kobayashi N."/>
            <person name="Machita K."/>
            <person name="Maehara T."/>
            <person name="Masukawa M."/>
            <person name="Mizubayashi T."/>
            <person name="Mukai Y."/>
            <person name="Nagasaki H."/>
            <person name="Nagata Y."/>
            <person name="Naito S."/>
            <person name="Nakashima M."/>
            <person name="Nakama Y."/>
            <person name="Nakamichi Y."/>
            <person name="Nakamura M."/>
            <person name="Meguro A."/>
            <person name="Negishi M."/>
            <person name="Ohta I."/>
            <person name="Ohta T."/>
            <person name="Okamoto M."/>
            <person name="Ono N."/>
            <person name="Saji S."/>
            <person name="Sakaguchi M."/>
            <person name="Sakai K."/>
            <person name="Shibata M."/>
            <person name="Shimokawa T."/>
            <person name="Song J."/>
            <person name="Takazaki Y."/>
            <person name="Terasawa K."/>
            <person name="Tsugane M."/>
            <person name="Tsuji K."/>
            <person name="Ueda S."/>
            <person name="Waki K."/>
            <person name="Yamagata H."/>
            <person name="Yamamoto M."/>
            <person name="Yamamoto S."/>
            <person name="Yamane H."/>
            <person name="Yoshiki S."/>
            <person name="Yoshihara R."/>
            <person name="Yukawa K."/>
            <person name="Zhong H."/>
            <person name="Yano M."/>
            <person name="Yuan Q."/>
            <person name="Ouyang S."/>
            <person name="Liu J."/>
            <person name="Jones K.M."/>
            <person name="Gansberger K."/>
            <person name="Moffat K."/>
            <person name="Hill J."/>
            <person name="Bera J."/>
            <person name="Fadrosh D."/>
            <person name="Jin S."/>
            <person name="Johri S."/>
            <person name="Kim M."/>
            <person name="Overton L."/>
            <person name="Reardon M."/>
            <person name="Tsitrin T."/>
            <person name="Vuong H."/>
            <person name="Weaver B."/>
            <person name="Ciecko A."/>
            <person name="Tallon L."/>
            <person name="Jackson J."/>
            <person name="Pai G."/>
            <person name="Aken S.V."/>
            <person name="Utterback T."/>
            <person name="Reidmuller S."/>
            <person name="Feldblyum T."/>
            <person name="Hsiao J."/>
            <person name="Zismann V."/>
            <person name="Iobst S."/>
            <person name="de Vazeille A.R."/>
            <person name="Buell C.R."/>
            <person name="Ying K."/>
            <person name="Li Y."/>
            <person name="Lu T."/>
            <person name="Huang Y."/>
            <person name="Zhao Q."/>
            <person name="Feng Q."/>
            <person name="Zhang L."/>
            <person name="Zhu J."/>
            <person name="Weng Q."/>
            <person name="Mu J."/>
            <person name="Lu Y."/>
            <person name="Fan D."/>
            <person name="Liu Y."/>
            <person name="Guan J."/>
            <person name="Zhang Y."/>
            <person name="Yu S."/>
            <person name="Liu X."/>
            <person name="Zhang Y."/>
            <person name="Hong G."/>
            <person name="Han B."/>
            <person name="Choisne N."/>
            <person name="Demange N."/>
            <person name="Orjeda G."/>
            <person name="Samain S."/>
            <person name="Cattolico L."/>
            <person name="Pelletier E."/>
            <person name="Couloux A."/>
            <person name="Segurens B."/>
            <person name="Wincker P."/>
            <person name="D'Hont A."/>
            <person name="Scarpelli C."/>
            <person name="Weissenbach J."/>
            <person name="Salanoubat M."/>
            <person name="Quetier F."/>
            <person name="Yu Y."/>
            <person name="Kim H.R."/>
            <person name="Rambo T."/>
            <person name="Currie J."/>
            <person name="Collura K."/>
            <person name="Luo M."/>
            <person name="Yang T."/>
            <person name="Ammiraju J.S.S."/>
            <person name="Engler F."/>
            <person name="Soderlund C."/>
            <person name="Wing R.A."/>
            <person name="Palmer L.E."/>
            <person name="de la Bastide M."/>
            <person name="Spiegel L."/>
            <person name="Nascimento L."/>
            <person name="Zutavern T."/>
            <person name="O'Shaughnessy A."/>
            <person name="Dike S."/>
            <person name="Dedhia N."/>
            <person name="Preston R."/>
            <person name="Balija V."/>
            <person name="McCombie W.R."/>
            <person name="Chow T."/>
            <person name="Chen H."/>
            <person name="Chung M."/>
            <person name="Chen C."/>
            <person name="Shaw J."/>
            <person name="Wu H."/>
            <person name="Hsiao K."/>
            <person name="Chao Y."/>
            <person name="Chu M."/>
            <person name="Cheng C."/>
            <person name="Hour A."/>
            <person name="Lee P."/>
            <person name="Lin S."/>
            <person name="Lin Y."/>
            <person name="Liou J."/>
            <person name="Liu S."/>
            <person name="Hsing Y."/>
            <person name="Raghuvanshi S."/>
            <person name="Mohanty A."/>
            <person name="Bharti A.K."/>
            <person name="Gaur A."/>
            <person name="Gupta V."/>
            <person name="Kumar D."/>
            <person name="Ravi V."/>
            <person name="Vij S."/>
            <person name="Kapur A."/>
            <person name="Khurana P."/>
            <person name="Khurana P."/>
            <person name="Khurana J.P."/>
            <person name="Tyagi A.K."/>
            <person name="Gaikwad K."/>
            <person name="Singh A."/>
            <person name="Dalal V."/>
            <person name="Srivastava S."/>
            <person name="Dixit A."/>
            <person name="Pal A.K."/>
            <person name="Ghazi I.A."/>
            <person name="Yadav M."/>
            <person name="Pandit A."/>
            <person name="Bhargava A."/>
            <person name="Sureshbabu K."/>
            <person name="Batra K."/>
            <person name="Sharma T.R."/>
            <person name="Mohapatra T."/>
            <person name="Singh N.K."/>
            <person name="Messing J."/>
            <person name="Nelson A.B."/>
            <person name="Fuks G."/>
            <person name="Kavchok S."/>
            <person name="Keizer G."/>
            <person name="Linton E."/>
            <person name="Llaca V."/>
            <person name="Song R."/>
            <person name="Tanyolac B."/>
            <person name="Young S."/>
            <person name="Ho-Il K."/>
            <person name="Hahn J.H."/>
            <person name="Sangsakoo G."/>
            <person name="Vanavichit A."/>
            <person name="de Mattos Luiz.A.T."/>
            <person name="Zimmer P.D."/>
            <person name="Malone G."/>
            <person name="Dellagostin O."/>
            <person name="de Oliveira A.C."/>
            <person name="Bevan M."/>
            <person name="Bancroft I."/>
            <person name="Minx P."/>
            <person name="Cordum H."/>
            <person name="Wilson R."/>
            <person name="Cheng Z."/>
            <person name="Jin W."/>
            <person name="Jiang J."/>
            <person name="Leong S.A."/>
            <person name="Iwama H."/>
            <person name="Gojobori T."/>
            <person name="Itoh T."/>
            <person name="Niimura Y."/>
            <person name="Fujii Y."/>
            <person name="Habara T."/>
            <person name="Sakai H."/>
            <person name="Sato Y."/>
            <person name="Wilson G."/>
            <person name="Kumar K."/>
            <person name="McCouch S."/>
            <person name="Juretic N."/>
            <person name="Hoen D."/>
            <person name="Wright S."/>
            <person name="Bruskiewich R."/>
            <person name="Bureau T."/>
            <person name="Miyao A."/>
            <person name="Hirochika H."/>
            <person name="Nishikawa T."/>
            <person name="Kadowaki K."/>
            <person name="Sugiura M."/>
            <person name="Burr B."/>
            <person name="Sasaki T."/>
        </authorList>
    </citation>
    <scope>NUCLEOTIDE SEQUENCE [LARGE SCALE GENOMIC DNA]</scope>
    <source>
        <strain evidence="2">cv. Nipponbare</strain>
    </source>
</reference>
<dbReference type="EMBL" id="AC091775">
    <property type="protein sequence ID" value="AAM97156.1"/>
    <property type="molecule type" value="Genomic_DNA"/>
</dbReference>
<dbReference type="AlphaFoldDB" id="Q10E79"/>
<reference evidence="2" key="2">
    <citation type="journal article" date="2008" name="Nucleic Acids Res.">
        <title>The rice annotation project database (RAP-DB): 2008 update.</title>
        <authorList>
            <consortium name="The rice annotation project (RAP)"/>
        </authorList>
    </citation>
    <scope>GENOME REANNOTATION</scope>
    <source>
        <strain evidence="2">cv. Nipponbare</strain>
    </source>
</reference>
<name>Q10E79_ORYSJ</name>
<organism evidence="1 2">
    <name type="scientific">Oryza sativa subsp. japonica</name>
    <name type="common">Rice</name>
    <dbReference type="NCBI Taxonomy" id="39947"/>
    <lineage>
        <taxon>Eukaryota</taxon>
        <taxon>Viridiplantae</taxon>
        <taxon>Streptophyta</taxon>
        <taxon>Embryophyta</taxon>
        <taxon>Tracheophyta</taxon>
        <taxon>Spermatophyta</taxon>
        <taxon>Magnoliopsida</taxon>
        <taxon>Liliopsida</taxon>
        <taxon>Poales</taxon>
        <taxon>Poaceae</taxon>
        <taxon>BOP clade</taxon>
        <taxon>Oryzoideae</taxon>
        <taxon>Oryzeae</taxon>
        <taxon>Oryzinae</taxon>
        <taxon>Oryza</taxon>
        <taxon>Oryza sativa</taxon>
    </lineage>
</organism>